<evidence type="ECO:0000313" key="2">
    <source>
        <dbReference type="Proteomes" id="UP000298663"/>
    </source>
</evidence>
<reference evidence="1 2" key="1">
    <citation type="journal article" date="2015" name="Genome Biol.">
        <title>Comparative genomics of Steinernema reveals deeply conserved gene regulatory networks.</title>
        <authorList>
            <person name="Dillman A.R."/>
            <person name="Macchietto M."/>
            <person name="Porter C.F."/>
            <person name="Rogers A."/>
            <person name="Williams B."/>
            <person name="Antoshechkin I."/>
            <person name="Lee M.M."/>
            <person name="Goodwin Z."/>
            <person name="Lu X."/>
            <person name="Lewis E.E."/>
            <person name="Goodrich-Blair H."/>
            <person name="Stock S.P."/>
            <person name="Adams B.J."/>
            <person name="Sternberg P.W."/>
            <person name="Mortazavi A."/>
        </authorList>
    </citation>
    <scope>NUCLEOTIDE SEQUENCE [LARGE SCALE GENOMIC DNA]</scope>
    <source>
        <strain evidence="1 2">ALL</strain>
    </source>
</reference>
<protein>
    <submittedName>
        <fullName evidence="1">Uncharacterized protein</fullName>
    </submittedName>
</protein>
<reference evidence="1 2" key="2">
    <citation type="journal article" date="2019" name="G3 (Bethesda)">
        <title>Hybrid Assembly of the Genome of the Entomopathogenic Nematode Steinernema carpocapsae Identifies the X-Chromosome.</title>
        <authorList>
            <person name="Serra L."/>
            <person name="Macchietto M."/>
            <person name="Macias-Munoz A."/>
            <person name="McGill C.J."/>
            <person name="Rodriguez I.M."/>
            <person name="Rodriguez B."/>
            <person name="Murad R."/>
            <person name="Mortazavi A."/>
        </authorList>
    </citation>
    <scope>NUCLEOTIDE SEQUENCE [LARGE SCALE GENOMIC DNA]</scope>
    <source>
        <strain evidence="1 2">ALL</strain>
    </source>
</reference>
<comment type="caution">
    <text evidence="1">The sequence shown here is derived from an EMBL/GenBank/DDBJ whole genome shotgun (WGS) entry which is preliminary data.</text>
</comment>
<accession>A0A4U5PDQ8</accession>
<organism evidence="1 2">
    <name type="scientific">Steinernema carpocapsae</name>
    <name type="common">Entomopathogenic nematode</name>
    <dbReference type="NCBI Taxonomy" id="34508"/>
    <lineage>
        <taxon>Eukaryota</taxon>
        <taxon>Metazoa</taxon>
        <taxon>Ecdysozoa</taxon>
        <taxon>Nematoda</taxon>
        <taxon>Chromadorea</taxon>
        <taxon>Rhabditida</taxon>
        <taxon>Tylenchina</taxon>
        <taxon>Panagrolaimomorpha</taxon>
        <taxon>Strongyloidoidea</taxon>
        <taxon>Steinernematidae</taxon>
        <taxon>Steinernema</taxon>
    </lineage>
</organism>
<sequence length="120" mass="13230">MNACMKTGNSVSSKRLALKHIRMELLAKSDYLGPDGLSHIASIHSRQYLFDTSVFGPRGEVDYNNEAIRGLLFFDQCSVVISDAAATIVSATEGENRYVCSNCIYKVLVKELLEVIGLLK</sequence>
<evidence type="ECO:0000313" key="1">
    <source>
        <dbReference type="EMBL" id="TKR94486.1"/>
    </source>
</evidence>
<dbReference type="Proteomes" id="UP000298663">
    <property type="component" value="Unassembled WGS sequence"/>
</dbReference>
<gene>
    <name evidence="1" type="ORF">L596_008762</name>
</gene>
<dbReference type="AlphaFoldDB" id="A0A4U5PDQ8"/>
<dbReference type="EMBL" id="AZBU02000002">
    <property type="protein sequence ID" value="TKR94486.1"/>
    <property type="molecule type" value="Genomic_DNA"/>
</dbReference>
<proteinExistence type="predicted"/>
<keyword evidence="2" id="KW-1185">Reference proteome</keyword>
<name>A0A4U5PDQ8_STECR</name>